<feature type="chain" id="PRO_5046252773" evidence="1">
    <location>
        <begin position="28"/>
        <end position="139"/>
    </location>
</feature>
<name>A0ABZ2JYS6_9BACT</name>
<evidence type="ECO:0000313" key="2">
    <source>
        <dbReference type="EMBL" id="WXA90097.1"/>
    </source>
</evidence>
<feature type="signal peptide" evidence="1">
    <location>
        <begin position="1"/>
        <end position="27"/>
    </location>
</feature>
<sequence>MNRIHHKFIALAVIAVAGLVVDSAAMASETDDEGAVPADPGSDFEIQASQSCSGVTQCTTPRLRTTRTGTITIRADAWGGPEIAHWYLFRDGVQVCRQGFPAEAPEQDWMCYNMPAGYYSLEVVAGRTGERVKGTVSGL</sequence>
<accession>A0ABZ2JYS6</accession>
<protein>
    <submittedName>
        <fullName evidence="2">Uncharacterized protein</fullName>
    </submittedName>
</protein>
<dbReference type="Proteomes" id="UP001379533">
    <property type="component" value="Chromosome"/>
</dbReference>
<evidence type="ECO:0000256" key="1">
    <source>
        <dbReference type="SAM" id="SignalP"/>
    </source>
</evidence>
<reference evidence="2 3" key="1">
    <citation type="submission" date="2021-12" db="EMBL/GenBank/DDBJ databases">
        <title>Discovery of the Pendulisporaceae a myxobacterial family with distinct sporulation behavior and unique specialized metabolism.</title>
        <authorList>
            <person name="Garcia R."/>
            <person name="Popoff A."/>
            <person name="Bader C.D."/>
            <person name="Loehr J."/>
            <person name="Walesch S."/>
            <person name="Walt C."/>
            <person name="Boldt J."/>
            <person name="Bunk B."/>
            <person name="Haeckl F.J.F.P.J."/>
            <person name="Gunesch A.P."/>
            <person name="Birkelbach J."/>
            <person name="Nuebel U."/>
            <person name="Pietschmann T."/>
            <person name="Bach T."/>
            <person name="Mueller R."/>
        </authorList>
    </citation>
    <scope>NUCLEOTIDE SEQUENCE [LARGE SCALE GENOMIC DNA]</scope>
    <source>
        <strain evidence="2 3">MSr12523</strain>
    </source>
</reference>
<proteinExistence type="predicted"/>
<keyword evidence="1" id="KW-0732">Signal</keyword>
<organism evidence="2 3">
    <name type="scientific">Pendulispora brunnea</name>
    <dbReference type="NCBI Taxonomy" id="2905690"/>
    <lineage>
        <taxon>Bacteria</taxon>
        <taxon>Pseudomonadati</taxon>
        <taxon>Myxococcota</taxon>
        <taxon>Myxococcia</taxon>
        <taxon>Myxococcales</taxon>
        <taxon>Sorangiineae</taxon>
        <taxon>Pendulisporaceae</taxon>
        <taxon>Pendulispora</taxon>
    </lineage>
</organism>
<dbReference type="RefSeq" id="WP_394840710.1">
    <property type="nucleotide sequence ID" value="NZ_CP089982.1"/>
</dbReference>
<evidence type="ECO:0000313" key="3">
    <source>
        <dbReference type="Proteomes" id="UP001379533"/>
    </source>
</evidence>
<dbReference type="EMBL" id="CP089982">
    <property type="protein sequence ID" value="WXA90097.1"/>
    <property type="molecule type" value="Genomic_DNA"/>
</dbReference>
<gene>
    <name evidence="2" type="ORF">LZC95_27005</name>
</gene>
<keyword evidence="3" id="KW-1185">Reference proteome</keyword>